<dbReference type="STRING" id="3880.A0A072U8R8"/>
<proteinExistence type="predicted"/>
<dbReference type="PANTHER" id="PTHR33710">
    <property type="entry name" value="BNAC02G09200D PROTEIN"/>
    <property type="match status" value="1"/>
</dbReference>
<accession>A0A072U8R8</accession>
<reference evidence="1 3" key="2">
    <citation type="journal article" date="2014" name="BMC Genomics">
        <title>An improved genome release (version Mt4.0) for the model legume Medicago truncatula.</title>
        <authorList>
            <person name="Tang H."/>
            <person name="Krishnakumar V."/>
            <person name="Bidwell S."/>
            <person name="Rosen B."/>
            <person name="Chan A."/>
            <person name="Zhou S."/>
            <person name="Gentzbittel L."/>
            <person name="Childs K.L."/>
            <person name="Yandell M."/>
            <person name="Gundlach H."/>
            <person name="Mayer K.F."/>
            <person name="Schwartz D.C."/>
            <person name="Town C.D."/>
        </authorList>
    </citation>
    <scope>GENOME REANNOTATION</scope>
    <source>
        <strain evidence="1">A17</strain>
        <strain evidence="2 3">cv. Jemalong A17</strain>
    </source>
</reference>
<name>A0A072U8R8_MEDTR</name>
<evidence type="ECO:0000313" key="3">
    <source>
        <dbReference type="Proteomes" id="UP000002051"/>
    </source>
</evidence>
<dbReference type="EnsemblPlants" id="KEH26179">
    <property type="protein sequence ID" value="KEH26179"/>
    <property type="gene ID" value="MTR_6g045623"/>
</dbReference>
<organism evidence="1 3">
    <name type="scientific">Medicago truncatula</name>
    <name type="common">Barrel medic</name>
    <name type="synonym">Medicago tribuloides</name>
    <dbReference type="NCBI Taxonomy" id="3880"/>
    <lineage>
        <taxon>Eukaryota</taxon>
        <taxon>Viridiplantae</taxon>
        <taxon>Streptophyta</taxon>
        <taxon>Embryophyta</taxon>
        <taxon>Tracheophyta</taxon>
        <taxon>Spermatophyta</taxon>
        <taxon>Magnoliopsida</taxon>
        <taxon>eudicotyledons</taxon>
        <taxon>Gunneridae</taxon>
        <taxon>Pentapetalae</taxon>
        <taxon>rosids</taxon>
        <taxon>fabids</taxon>
        <taxon>Fabales</taxon>
        <taxon>Fabaceae</taxon>
        <taxon>Papilionoideae</taxon>
        <taxon>50 kb inversion clade</taxon>
        <taxon>NPAAA clade</taxon>
        <taxon>Hologalegina</taxon>
        <taxon>IRL clade</taxon>
        <taxon>Trifolieae</taxon>
        <taxon>Medicago</taxon>
    </lineage>
</organism>
<protein>
    <recommendedName>
        <fullName evidence="4">Endonuclease/exonuclease/phosphatase family protein</fullName>
    </recommendedName>
</protein>
<dbReference type="InterPro" id="IPR036691">
    <property type="entry name" value="Endo/exonu/phosph_ase_sf"/>
</dbReference>
<reference evidence="1 3" key="1">
    <citation type="journal article" date="2011" name="Nature">
        <title>The Medicago genome provides insight into the evolution of rhizobial symbioses.</title>
        <authorList>
            <person name="Young N.D."/>
            <person name="Debelle F."/>
            <person name="Oldroyd G.E."/>
            <person name="Geurts R."/>
            <person name="Cannon S.B."/>
            <person name="Udvardi M.K."/>
            <person name="Benedito V.A."/>
            <person name="Mayer K.F."/>
            <person name="Gouzy J."/>
            <person name="Schoof H."/>
            <person name="Van de Peer Y."/>
            <person name="Proost S."/>
            <person name="Cook D.R."/>
            <person name="Meyers B.C."/>
            <person name="Spannagl M."/>
            <person name="Cheung F."/>
            <person name="De Mita S."/>
            <person name="Krishnakumar V."/>
            <person name="Gundlach H."/>
            <person name="Zhou S."/>
            <person name="Mudge J."/>
            <person name="Bharti A.K."/>
            <person name="Murray J.D."/>
            <person name="Naoumkina M.A."/>
            <person name="Rosen B."/>
            <person name="Silverstein K.A."/>
            <person name="Tang H."/>
            <person name="Rombauts S."/>
            <person name="Zhao P.X."/>
            <person name="Zhou P."/>
            <person name="Barbe V."/>
            <person name="Bardou P."/>
            <person name="Bechner M."/>
            <person name="Bellec A."/>
            <person name="Berger A."/>
            <person name="Berges H."/>
            <person name="Bidwell S."/>
            <person name="Bisseling T."/>
            <person name="Choisne N."/>
            <person name="Couloux A."/>
            <person name="Denny R."/>
            <person name="Deshpande S."/>
            <person name="Dai X."/>
            <person name="Doyle J.J."/>
            <person name="Dudez A.M."/>
            <person name="Farmer A.D."/>
            <person name="Fouteau S."/>
            <person name="Franken C."/>
            <person name="Gibelin C."/>
            <person name="Gish J."/>
            <person name="Goldstein S."/>
            <person name="Gonzalez A.J."/>
            <person name="Green P.J."/>
            <person name="Hallab A."/>
            <person name="Hartog M."/>
            <person name="Hua A."/>
            <person name="Humphray S.J."/>
            <person name="Jeong D.H."/>
            <person name="Jing Y."/>
            <person name="Jocker A."/>
            <person name="Kenton S.M."/>
            <person name="Kim D.J."/>
            <person name="Klee K."/>
            <person name="Lai H."/>
            <person name="Lang C."/>
            <person name="Lin S."/>
            <person name="Macmil S.L."/>
            <person name="Magdelenat G."/>
            <person name="Matthews L."/>
            <person name="McCorrison J."/>
            <person name="Monaghan E.L."/>
            <person name="Mun J.H."/>
            <person name="Najar F.Z."/>
            <person name="Nicholson C."/>
            <person name="Noirot C."/>
            <person name="O'Bleness M."/>
            <person name="Paule C.R."/>
            <person name="Poulain J."/>
            <person name="Prion F."/>
            <person name="Qin B."/>
            <person name="Qu C."/>
            <person name="Retzel E.F."/>
            <person name="Riddle C."/>
            <person name="Sallet E."/>
            <person name="Samain S."/>
            <person name="Samson N."/>
            <person name="Sanders I."/>
            <person name="Saurat O."/>
            <person name="Scarpelli C."/>
            <person name="Schiex T."/>
            <person name="Segurens B."/>
            <person name="Severin A.J."/>
            <person name="Sherrier D.J."/>
            <person name="Shi R."/>
            <person name="Sims S."/>
            <person name="Singer S.R."/>
            <person name="Sinharoy S."/>
            <person name="Sterck L."/>
            <person name="Viollet A."/>
            <person name="Wang B.B."/>
            <person name="Wang K."/>
            <person name="Wang M."/>
            <person name="Wang X."/>
            <person name="Warfsmann J."/>
            <person name="Weissenbach J."/>
            <person name="White D.D."/>
            <person name="White J.D."/>
            <person name="Wiley G.B."/>
            <person name="Wincker P."/>
            <person name="Xing Y."/>
            <person name="Yang L."/>
            <person name="Yao Z."/>
            <person name="Ying F."/>
            <person name="Zhai J."/>
            <person name="Zhou L."/>
            <person name="Zuber A."/>
            <person name="Denarie J."/>
            <person name="Dixon R.A."/>
            <person name="May G.D."/>
            <person name="Schwartz D.C."/>
            <person name="Rogers J."/>
            <person name="Quetier F."/>
            <person name="Town C.D."/>
            <person name="Roe B.A."/>
        </authorList>
    </citation>
    <scope>NUCLEOTIDE SEQUENCE [LARGE SCALE GENOMIC DNA]</scope>
    <source>
        <strain evidence="1">A17</strain>
        <strain evidence="2 3">cv. Jemalong A17</strain>
    </source>
</reference>
<evidence type="ECO:0000313" key="2">
    <source>
        <dbReference type="EnsemblPlants" id="KEH26179"/>
    </source>
</evidence>
<dbReference type="Gene3D" id="3.60.10.10">
    <property type="entry name" value="Endonuclease/exonuclease/phosphatase"/>
    <property type="match status" value="1"/>
</dbReference>
<dbReference type="AlphaFoldDB" id="A0A072U8R8"/>
<keyword evidence="3" id="KW-1185">Reference proteome</keyword>
<evidence type="ECO:0008006" key="4">
    <source>
        <dbReference type="Google" id="ProtNLM"/>
    </source>
</evidence>
<dbReference type="PANTHER" id="PTHR33710:SF64">
    <property type="entry name" value="ENDONUCLEASE_EXONUCLEASE_PHOSPHATASE DOMAIN-CONTAINING PROTEIN"/>
    <property type="match status" value="1"/>
</dbReference>
<dbReference type="HOGENOM" id="CLU_732319_0_0_1"/>
<reference evidence="2" key="3">
    <citation type="submission" date="2015-04" db="UniProtKB">
        <authorList>
            <consortium name="EnsemblPlants"/>
        </authorList>
    </citation>
    <scope>IDENTIFICATION</scope>
    <source>
        <strain evidence="2">cv. Jemalong A17</strain>
    </source>
</reference>
<dbReference type="SUPFAM" id="SSF56219">
    <property type="entry name" value="DNase I-like"/>
    <property type="match status" value="1"/>
</dbReference>
<evidence type="ECO:0000313" key="1">
    <source>
        <dbReference type="EMBL" id="KEH26179.1"/>
    </source>
</evidence>
<gene>
    <name evidence="1" type="ordered locus">MTR_6g045623</name>
</gene>
<dbReference type="EMBL" id="CM001222">
    <property type="protein sequence ID" value="KEH26179.1"/>
    <property type="molecule type" value="Genomic_DNA"/>
</dbReference>
<sequence length="378" mass="43369">MKKVHRRRGVKKSDAITYAITKGSHILESSSSASVNNDWKHWAVLWGKDEVVKEDVNCFAKSLGVKLFNDKANQFRVLLIGRKIQKKTVEVEEEGSKKRGVWRLINHMGIFCCGCVASFSLEHVLIIHGCFTDSNDEFYLFNIYAPCDNEAKQLLWNSLKRKLRGIAIHSSDCDPFNSFINNNVLVYLPLHGHNFTWYKGDGNSMSRVDRYLLSEEWCNRWPNCLQVACMRGLSDQYPLVLSVDEHNWGPNPVHMLKCWSEFPGYHQFVRSKLQSLQLDGWGGFVLKEKLKHIKMALKECHLTHSHNLSGKILSLKNQIDVLEARGEVDDLSEEDIMDLHEMSTDLHSLSKANASISWQQSRLLCVIMVFGCQAINWT</sequence>
<dbReference type="Proteomes" id="UP000002051">
    <property type="component" value="Chromosome 6"/>
</dbReference>